<feature type="compositionally biased region" description="Low complexity" evidence="1">
    <location>
        <begin position="374"/>
        <end position="389"/>
    </location>
</feature>
<proteinExistence type="predicted"/>
<dbReference type="OrthoDB" id="269729at2157"/>
<accession>A0A1G8RS35</accession>
<feature type="region of interest" description="Disordered" evidence="1">
    <location>
        <begin position="362"/>
        <end position="396"/>
    </location>
</feature>
<evidence type="ECO:0000313" key="3">
    <source>
        <dbReference type="Proteomes" id="UP000198856"/>
    </source>
</evidence>
<dbReference type="RefSeq" id="WP_092698294.1">
    <property type="nucleotide sequence ID" value="NZ_FNFC01000001.1"/>
</dbReference>
<dbReference type="EMBL" id="FNFC01000001">
    <property type="protein sequence ID" value="SDJ19729.1"/>
    <property type="molecule type" value="Genomic_DNA"/>
</dbReference>
<protein>
    <recommendedName>
        <fullName evidence="4">CHAT domain-containing protein</fullName>
    </recommendedName>
</protein>
<organism evidence="2 3">
    <name type="scientific">Halovenus aranensis</name>
    <dbReference type="NCBI Taxonomy" id="890420"/>
    <lineage>
        <taxon>Archaea</taxon>
        <taxon>Methanobacteriati</taxon>
        <taxon>Methanobacteriota</taxon>
        <taxon>Stenosarchaea group</taxon>
        <taxon>Halobacteria</taxon>
        <taxon>Halobacteriales</taxon>
        <taxon>Haloarculaceae</taxon>
        <taxon>Halovenus</taxon>
    </lineage>
</organism>
<dbReference type="Proteomes" id="UP000198856">
    <property type="component" value="Unassembled WGS sequence"/>
</dbReference>
<sequence length="705" mass="77110">MDGTILALDVLDDPPGVEVIDQLERLRYQLWTDSSVSPTPTDSDAFHFPVSNAFEMTARTLSVPATVSICLRDDAGGMIADVGHLEEESVADGEYIIELGAQIKTYIEVEGPIEITSDLLEKEIAFGQARVVRVGVRSRHERPAATVTTTEDPRDMMAAVSTFGSALKSQSPERSYPTLRGHPPSIEIGDTLDVPAVVQPPETDVRIEIPETYEAIFTAAPLAYYLGAELQPGTAPRLVTDGGFAYALDQPDGLEDGVARTLKQLFTLDCVTRVDGLYNIELHERNVIEQRVGLDFASLYSRPLSEQVAVYLSVPYEKIDDCIPTWRLTTHVRPEPSSIEQLPYVVNDLSLVRIPETLDASEGPANVSGGQTARGGTLTRSTATGTTRATTERTEENEERYVEPATTDSLEQAWIGDGIPIGATKLTKQAFENWFEREKVDGDISITILVNDDRMNEEGDIANEVYGDRDDLPFDISVRNDLSVAELRATLSDDHSFLHYVGHIEEEGFKCSDGMLDAATLDSTGIDAFMLNACSSYRQGLNLINAGAVGGIVTLNDIINEEAIKIGETVAYLLNAGFPLDTSLSIAREQSALGGQYIIVGTGEIMITQQPGMVPFLVDLHSIENDAEISIMSYVNKEARLGTIFTPFLNTVDDYSLASRILEDITISRKKLKEFVTLQPVPIQTKEGVYIDLNELTETAASSKQ</sequence>
<dbReference type="STRING" id="890420.SAMN05216226_10185"/>
<evidence type="ECO:0008006" key="4">
    <source>
        <dbReference type="Google" id="ProtNLM"/>
    </source>
</evidence>
<evidence type="ECO:0000256" key="1">
    <source>
        <dbReference type="SAM" id="MobiDB-lite"/>
    </source>
</evidence>
<reference evidence="2 3" key="1">
    <citation type="submission" date="2016-10" db="EMBL/GenBank/DDBJ databases">
        <authorList>
            <person name="de Groot N.N."/>
        </authorList>
    </citation>
    <scope>NUCLEOTIDE SEQUENCE [LARGE SCALE GENOMIC DNA]</scope>
    <source>
        <strain evidence="2 3">IBRC-M10015</strain>
    </source>
</reference>
<name>A0A1G8RS35_9EURY</name>
<evidence type="ECO:0000313" key="2">
    <source>
        <dbReference type="EMBL" id="SDJ19729.1"/>
    </source>
</evidence>
<dbReference type="AlphaFoldDB" id="A0A1G8RS35"/>
<gene>
    <name evidence="2" type="ORF">SAMN05216226_10185</name>
</gene>
<keyword evidence="3" id="KW-1185">Reference proteome</keyword>